<dbReference type="Proteomes" id="UP000036403">
    <property type="component" value="Unassembled WGS sequence"/>
</dbReference>
<reference evidence="1 2" key="1">
    <citation type="submission" date="2015-04" db="EMBL/GenBank/DDBJ databases">
        <title>Lasius niger genome sequencing.</title>
        <authorList>
            <person name="Konorov E.A."/>
            <person name="Nikitin M.A."/>
            <person name="Kirill M.V."/>
            <person name="Chang P."/>
        </authorList>
    </citation>
    <scope>NUCLEOTIDE SEQUENCE [LARGE SCALE GENOMIC DNA]</scope>
    <source>
        <tissue evidence="1">Whole</tissue>
    </source>
</reference>
<dbReference type="OrthoDB" id="7551493at2759"/>
<organism evidence="1 2">
    <name type="scientific">Lasius niger</name>
    <name type="common">Black garden ant</name>
    <dbReference type="NCBI Taxonomy" id="67767"/>
    <lineage>
        <taxon>Eukaryota</taxon>
        <taxon>Metazoa</taxon>
        <taxon>Ecdysozoa</taxon>
        <taxon>Arthropoda</taxon>
        <taxon>Hexapoda</taxon>
        <taxon>Insecta</taxon>
        <taxon>Pterygota</taxon>
        <taxon>Neoptera</taxon>
        <taxon>Endopterygota</taxon>
        <taxon>Hymenoptera</taxon>
        <taxon>Apocrita</taxon>
        <taxon>Aculeata</taxon>
        <taxon>Formicoidea</taxon>
        <taxon>Formicidae</taxon>
        <taxon>Formicinae</taxon>
        <taxon>Lasius</taxon>
        <taxon>Lasius</taxon>
    </lineage>
</organism>
<gene>
    <name evidence="1" type="ORF">RF55_11864</name>
</gene>
<dbReference type="AlphaFoldDB" id="A0A0J7N7K3"/>
<proteinExistence type="predicted"/>
<dbReference type="PaxDb" id="67767-A0A0J7N7K3"/>
<evidence type="ECO:0000313" key="2">
    <source>
        <dbReference type="Proteomes" id="UP000036403"/>
    </source>
</evidence>
<dbReference type="EMBL" id="LBMM01008813">
    <property type="protein sequence ID" value="KMQ88620.1"/>
    <property type="molecule type" value="Genomic_DNA"/>
</dbReference>
<keyword evidence="2" id="KW-1185">Reference proteome</keyword>
<name>A0A0J7N7K3_LASNI</name>
<sequence length="141" mass="16142">MLGYEQRNHADQAIASLTKSLLDVESNLELERDYSRDKALQTTNLIRNYNKVYKDANSVKPTSYKEGDYVMIRDDRNKIGVSSKLKPSYKGPYVIFKSLGSNRYVVKNIPGFNIKQKPMNTILSSDRIKPWVRAVSPPDNL</sequence>
<accession>A0A0J7N7K3</accession>
<evidence type="ECO:0000313" key="1">
    <source>
        <dbReference type="EMBL" id="KMQ88620.1"/>
    </source>
</evidence>
<protein>
    <submittedName>
        <fullName evidence="1">Uncharacterized protein</fullName>
    </submittedName>
</protein>
<comment type="caution">
    <text evidence="1">The sequence shown here is derived from an EMBL/GenBank/DDBJ whole genome shotgun (WGS) entry which is preliminary data.</text>
</comment>